<dbReference type="InterPro" id="IPR002423">
    <property type="entry name" value="Cpn60/GroEL/TCP-1"/>
</dbReference>
<protein>
    <submittedName>
        <fullName evidence="4">Uncharacterized protein</fullName>
    </submittedName>
</protein>
<evidence type="ECO:0000256" key="3">
    <source>
        <dbReference type="ARBA" id="ARBA00023186"/>
    </source>
</evidence>
<dbReference type="GO" id="GO:0140662">
    <property type="term" value="F:ATP-dependent protein folding chaperone"/>
    <property type="evidence" value="ECO:0007669"/>
    <property type="project" value="InterPro"/>
</dbReference>
<gene>
    <name evidence="4" type="ORF">T459_14492</name>
</gene>
<keyword evidence="2" id="KW-0067">ATP-binding</keyword>
<proteinExistence type="predicted"/>
<dbReference type="AlphaFoldDB" id="A0A2G2ZHJ9"/>
<keyword evidence="3" id="KW-0143">Chaperone</keyword>
<dbReference type="Pfam" id="PF00118">
    <property type="entry name" value="Cpn60_TCP1"/>
    <property type="match status" value="1"/>
</dbReference>
<dbReference type="STRING" id="4072.A0A2G2ZHJ9"/>
<dbReference type="InterPro" id="IPR017998">
    <property type="entry name" value="Chaperone_TCP-1"/>
</dbReference>
<dbReference type="Gene3D" id="3.30.260.10">
    <property type="entry name" value="TCP-1-like chaperonin intermediate domain"/>
    <property type="match status" value="1"/>
</dbReference>
<evidence type="ECO:0000256" key="1">
    <source>
        <dbReference type="ARBA" id="ARBA00022741"/>
    </source>
</evidence>
<evidence type="ECO:0000313" key="5">
    <source>
        <dbReference type="Proteomes" id="UP000222542"/>
    </source>
</evidence>
<dbReference type="SMR" id="A0A2G2ZHJ9"/>
<evidence type="ECO:0000256" key="2">
    <source>
        <dbReference type="ARBA" id="ARBA00022840"/>
    </source>
</evidence>
<organism evidence="4 5">
    <name type="scientific">Capsicum annuum</name>
    <name type="common">Capsicum pepper</name>
    <dbReference type="NCBI Taxonomy" id="4072"/>
    <lineage>
        <taxon>Eukaryota</taxon>
        <taxon>Viridiplantae</taxon>
        <taxon>Streptophyta</taxon>
        <taxon>Embryophyta</taxon>
        <taxon>Tracheophyta</taxon>
        <taxon>Spermatophyta</taxon>
        <taxon>Magnoliopsida</taxon>
        <taxon>eudicotyledons</taxon>
        <taxon>Gunneridae</taxon>
        <taxon>Pentapetalae</taxon>
        <taxon>asterids</taxon>
        <taxon>lamiids</taxon>
        <taxon>Solanales</taxon>
        <taxon>Solanaceae</taxon>
        <taxon>Solanoideae</taxon>
        <taxon>Capsiceae</taxon>
        <taxon>Capsicum</taxon>
    </lineage>
</organism>
<dbReference type="PANTHER" id="PTHR11353">
    <property type="entry name" value="CHAPERONIN"/>
    <property type="match status" value="1"/>
</dbReference>
<reference evidence="4 5" key="1">
    <citation type="journal article" date="2014" name="Nat. Genet.">
        <title>Genome sequence of the hot pepper provides insights into the evolution of pungency in Capsicum species.</title>
        <authorList>
            <person name="Kim S."/>
            <person name="Park M."/>
            <person name="Yeom S.I."/>
            <person name="Kim Y.M."/>
            <person name="Lee J.M."/>
            <person name="Lee H.A."/>
            <person name="Seo E."/>
            <person name="Choi J."/>
            <person name="Cheong K."/>
            <person name="Kim K.T."/>
            <person name="Jung K."/>
            <person name="Lee G.W."/>
            <person name="Oh S.K."/>
            <person name="Bae C."/>
            <person name="Kim S.B."/>
            <person name="Lee H.Y."/>
            <person name="Kim S.Y."/>
            <person name="Kim M.S."/>
            <person name="Kang B.C."/>
            <person name="Jo Y.D."/>
            <person name="Yang H.B."/>
            <person name="Jeong H.J."/>
            <person name="Kang W.H."/>
            <person name="Kwon J.K."/>
            <person name="Shin C."/>
            <person name="Lim J.Y."/>
            <person name="Park J.H."/>
            <person name="Huh J.H."/>
            <person name="Kim J.S."/>
            <person name="Kim B.D."/>
            <person name="Cohen O."/>
            <person name="Paran I."/>
            <person name="Suh M.C."/>
            <person name="Lee S.B."/>
            <person name="Kim Y.K."/>
            <person name="Shin Y."/>
            <person name="Noh S.J."/>
            <person name="Park J."/>
            <person name="Seo Y.S."/>
            <person name="Kwon S.Y."/>
            <person name="Kim H.A."/>
            <person name="Park J.M."/>
            <person name="Kim H.J."/>
            <person name="Choi S.B."/>
            <person name="Bosland P.W."/>
            <person name="Reeves G."/>
            <person name="Jo S.H."/>
            <person name="Lee B.W."/>
            <person name="Cho H.T."/>
            <person name="Choi H.S."/>
            <person name="Lee M.S."/>
            <person name="Yu Y."/>
            <person name="Do Choi Y."/>
            <person name="Park B.S."/>
            <person name="van Deynze A."/>
            <person name="Ashrafi H."/>
            <person name="Hill T."/>
            <person name="Kim W.T."/>
            <person name="Pai H.S."/>
            <person name="Ahn H.K."/>
            <person name="Yeam I."/>
            <person name="Giovannoni J.J."/>
            <person name="Rose J.K."/>
            <person name="Sorensen I."/>
            <person name="Lee S.J."/>
            <person name="Kim R.W."/>
            <person name="Choi I.Y."/>
            <person name="Choi B.S."/>
            <person name="Lim J.S."/>
            <person name="Lee Y.H."/>
            <person name="Choi D."/>
        </authorList>
    </citation>
    <scope>NUCLEOTIDE SEQUENCE [LARGE SCALE GENOMIC DNA]</scope>
    <source>
        <strain evidence="5">cv. CM334</strain>
    </source>
</reference>
<dbReference type="EMBL" id="AYRZ02000005">
    <property type="protein sequence ID" value="PHT81477.1"/>
    <property type="molecule type" value="Genomic_DNA"/>
</dbReference>
<reference evidence="4 5" key="2">
    <citation type="journal article" date="2017" name="Genome Biol.">
        <title>New reference genome sequences of hot pepper reveal the massive evolution of plant disease-resistance genes by retroduplication.</title>
        <authorList>
            <person name="Kim S."/>
            <person name="Park J."/>
            <person name="Yeom S.I."/>
            <person name="Kim Y.M."/>
            <person name="Seo E."/>
            <person name="Kim K.T."/>
            <person name="Kim M.S."/>
            <person name="Lee J.M."/>
            <person name="Cheong K."/>
            <person name="Shin H.S."/>
            <person name="Kim S.B."/>
            <person name="Han K."/>
            <person name="Lee J."/>
            <person name="Park M."/>
            <person name="Lee H.A."/>
            <person name="Lee H.Y."/>
            <person name="Lee Y."/>
            <person name="Oh S."/>
            <person name="Lee J.H."/>
            <person name="Choi E."/>
            <person name="Choi E."/>
            <person name="Lee S.E."/>
            <person name="Jeon J."/>
            <person name="Kim H."/>
            <person name="Choi G."/>
            <person name="Song H."/>
            <person name="Lee J."/>
            <person name="Lee S.C."/>
            <person name="Kwon J.K."/>
            <person name="Lee H.Y."/>
            <person name="Koo N."/>
            <person name="Hong Y."/>
            <person name="Kim R.W."/>
            <person name="Kang W.H."/>
            <person name="Huh J.H."/>
            <person name="Kang B.C."/>
            <person name="Yang T.J."/>
            <person name="Lee Y.H."/>
            <person name="Bennetzen J.L."/>
            <person name="Choi D."/>
        </authorList>
    </citation>
    <scope>NUCLEOTIDE SEQUENCE [LARGE SCALE GENOMIC DNA]</scope>
    <source>
        <strain evidence="5">cv. CM334</strain>
    </source>
</reference>
<name>A0A2G2ZHJ9_CAPAN</name>
<dbReference type="Proteomes" id="UP000222542">
    <property type="component" value="Unassembled WGS sequence"/>
</dbReference>
<comment type="caution">
    <text evidence="4">The sequence shown here is derived from an EMBL/GenBank/DDBJ whole genome shotgun (WGS) entry which is preliminary data.</text>
</comment>
<dbReference type="Gene3D" id="1.10.560.10">
    <property type="entry name" value="GroEL-like equatorial domain"/>
    <property type="match status" value="1"/>
</dbReference>
<keyword evidence="1" id="KW-0547">Nucleotide-binding</keyword>
<dbReference type="GO" id="GO:0005524">
    <property type="term" value="F:ATP binding"/>
    <property type="evidence" value="ECO:0007669"/>
    <property type="project" value="UniProtKB-KW"/>
</dbReference>
<sequence length="70" mass="7572">MMIEETKCSIHDAFCLAKNLIRYNSIVYDGGSTEISCAIAVEVVADKHPGYAIRAFADALDSFVIPDGTC</sequence>
<keyword evidence="5" id="KW-1185">Reference proteome</keyword>
<evidence type="ECO:0000313" key="4">
    <source>
        <dbReference type="EMBL" id="PHT81477.1"/>
    </source>
</evidence>
<accession>A0A2G2ZHJ9</accession>
<dbReference type="InterPro" id="IPR027413">
    <property type="entry name" value="GROEL-like_equatorial_sf"/>
</dbReference>
<dbReference type="InterPro" id="IPR027410">
    <property type="entry name" value="TCP-1-like_intermed_sf"/>
</dbReference>
<dbReference type="Gramene" id="PHT81477">
    <property type="protein sequence ID" value="PHT81477"/>
    <property type="gene ID" value="T459_14492"/>
</dbReference>